<dbReference type="InterPro" id="IPR022383">
    <property type="entry name" value="Lactate/malate_DH_C"/>
</dbReference>
<dbReference type="NCBIfam" id="TIGR01771">
    <property type="entry name" value="L-LDH-NAD"/>
    <property type="match status" value="1"/>
</dbReference>
<organism evidence="18 19">
    <name type="scientific">Heterorhabditis bacteriophora</name>
    <name type="common">Entomopathogenic nematode worm</name>
    <dbReference type="NCBI Taxonomy" id="37862"/>
    <lineage>
        <taxon>Eukaryota</taxon>
        <taxon>Metazoa</taxon>
        <taxon>Ecdysozoa</taxon>
        <taxon>Nematoda</taxon>
        <taxon>Chromadorea</taxon>
        <taxon>Rhabditida</taxon>
        <taxon>Rhabditina</taxon>
        <taxon>Rhabditomorpha</taxon>
        <taxon>Strongyloidea</taxon>
        <taxon>Heterorhabditidae</taxon>
        <taxon>Heterorhabditis</taxon>
    </lineage>
</organism>
<evidence type="ECO:0000256" key="1">
    <source>
        <dbReference type="ARBA" id="ARBA00004606"/>
    </source>
</evidence>
<dbReference type="Pfam" id="PF00056">
    <property type="entry name" value="Ldh_1_N"/>
    <property type="match status" value="1"/>
</dbReference>
<dbReference type="InterPro" id="IPR001236">
    <property type="entry name" value="Lactate/malate_DH_N"/>
</dbReference>
<name>A0A1I7WVB8_HETBA</name>
<dbReference type="SUPFAM" id="SSF56327">
    <property type="entry name" value="LDH C-terminal domain-like"/>
    <property type="match status" value="1"/>
</dbReference>
<dbReference type="GO" id="GO:0016020">
    <property type="term" value="C:membrane"/>
    <property type="evidence" value="ECO:0007669"/>
    <property type="project" value="UniProtKB-SubCell"/>
</dbReference>
<keyword evidence="8" id="KW-0735">Signal-anchor</keyword>
<dbReference type="PANTHER" id="PTHR43128:SF16">
    <property type="entry name" value="L-LACTATE DEHYDROGENASE"/>
    <property type="match status" value="1"/>
</dbReference>
<evidence type="ECO:0000256" key="11">
    <source>
        <dbReference type="ARBA" id="ARBA00023027"/>
    </source>
</evidence>
<dbReference type="GO" id="GO:0016757">
    <property type="term" value="F:glycosyltransferase activity"/>
    <property type="evidence" value="ECO:0007669"/>
    <property type="project" value="UniProtKB-KW"/>
</dbReference>
<dbReference type="Pfam" id="PF02866">
    <property type="entry name" value="Ldh_1_C"/>
    <property type="match status" value="1"/>
</dbReference>
<keyword evidence="11 14" id="KW-0520">NAD</keyword>
<dbReference type="InterPro" id="IPR011304">
    <property type="entry name" value="L-lactate_DH"/>
</dbReference>
<dbReference type="InterPro" id="IPR001557">
    <property type="entry name" value="L-lactate/malate_DH"/>
</dbReference>
<evidence type="ECO:0000256" key="5">
    <source>
        <dbReference type="ARBA" id="ARBA00022676"/>
    </source>
</evidence>
<keyword evidence="10 14" id="KW-0560">Oxidoreductase</keyword>
<dbReference type="GO" id="GO:0006089">
    <property type="term" value="P:lactate metabolic process"/>
    <property type="evidence" value="ECO:0007669"/>
    <property type="project" value="TreeGrafter"/>
</dbReference>
<evidence type="ECO:0000256" key="7">
    <source>
        <dbReference type="ARBA" id="ARBA00022692"/>
    </source>
</evidence>
<evidence type="ECO:0000256" key="12">
    <source>
        <dbReference type="ARBA" id="ARBA00023136"/>
    </source>
</evidence>
<accession>A0A1I7WVB8</accession>
<evidence type="ECO:0000313" key="19">
    <source>
        <dbReference type="WBParaSite" id="Hba_09075"/>
    </source>
</evidence>
<comment type="similarity">
    <text evidence="3">Belongs to the LDH/MDH superfamily. LDH family.</text>
</comment>
<evidence type="ECO:0000256" key="3">
    <source>
        <dbReference type="ARBA" id="ARBA00006054"/>
    </source>
</evidence>
<dbReference type="Gene3D" id="3.90.550.50">
    <property type="match status" value="1"/>
</dbReference>
<evidence type="ECO:0000256" key="10">
    <source>
        <dbReference type="ARBA" id="ARBA00023002"/>
    </source>
</evidence>
<protein>
    <recommendedName>
        <fullName evidence="4 14">L-lactate dehydrogenase</fullName>
        <ecNumber evidence="4 14">1.1.1.27</ecNumber>
    </recommendedName>
</protein>
<dbReference type="Pfam" id="PF02434">
    <property type="entry name" value="Fringe"/>
    <property type="match status" value="1"/>
</dbReference>
<evidence type="ECO:0000256" key="9">
    <source>
        <dbReference type="ARBA" id="ARBA00022989"/>
    </source>
</evidence>
<dbReference type="GO" id="GO:0004459">
    <property type="term" value="F:L-lactate dehydrogenase (NAD+) activity"/>
    <property type="evidence" value="ECO:0007669"/>
    <property type="project" value="UniProtKB-EC"/>
</dbReference>
<keyword evidence="7" id="KW-0812">Transmembrane</keyword>
<reference evidence="19" key="1">
    <citation type="submission" date="2016-11" db="UniProtKB">
        <authorList>
            <consortium name="WormBaseParasite"/>
        </authorList>
    </citation>
    <scope>IDENTIFICATION</scope>
</reference>
<keyword evidence="5" id="KW-0328">Glycosyltransferase</keyword>
<dbReference type="PANTHER" id="PTHR43128">
    <property type="entry name" value="L-2-HYDROXYCARBOXYLATE DEHYDROGENASE (NAD(P)(+))"/>
    <property type="match status" value="1"/>
</dbReference>
<dbReference type="CDD" id="cd05293">
    <property type="entry name" value="LDH_1"/>
    <property type="match status" value="1"/>
</dbReference>
<evidence type="ECO:0000256" key="13">
    <source>
        <dbReference type="ARBA" id="ARBA00049258"/>
    </source>
</evidence>
<keyword evidence="9" id="KW-1133">Transmembrane helix</keyword>
<proteinExistence type="inferred from homology"/>
<dbReference type="EC" id="1.1.1.27" evidence="4 14"/>
<evidence type="ECO:0000259" key="17">
    <source>
        <dbReference type="Pfam" id="PF02866"/>
    </source>
</evidence>
<feature type="domain" description="Fringe-like glycosyltransferase" evidence="16">
    <location>
        <begin position="283"/>
        <end position="448"/>
    </location>
</feature>
<evidence type="ECO:0000256" key="4">
    <source>
        <dbReference type="ARBA" id="ARBA00012967"/>
    </source>
</evidence>
<evidence type="ECO:0000259" key="16">
    <source>
        <dbReference type="Pfam" id="PF02434"/>
    </source>
</evidence>
<dbReference type="UniPathway" id="UPA00554">
    <property type="reaction ID" value="UER00611"/>
</dbReference>
<evidence type="ECO:0000256" key="14">
    <source>
        <dbReference type="RuleBase" id="RU000496"/>
    </source>
</evidence>
<feature type="domain" description="Lactate/malate dehydrogenase N-terminal" evidence="15">
    <location>
        <begin position="11"/>
        <end position="114"/>
    </location>
</feature>
<feature type="domain" description="Lactate/malate dehydrogenase C-terminal" evidence="17">
    <location>
        <begin position="117"/>
        <end position="280"/>
    </location>
</feature>
<sequence>MKRTVLKPLINVANEICLVDVVADKLKGEMMDLQHGLAFTRHCTVKADTDYSITAGSKICVITAGARQREGESIVPELVKYSPDTLIMVVSNPVDVLTYVTWKLSGLPKERVFGSGTNLDSARFRFLLSEKLNIAPSSCHGWIIGEHGDSSVAVWSGVNVAGVTLSDVKPDIGDKTDNEHWEQEIHKKVVDSAYEIIKLKGYTSWAIGLSVAKIVQGIMSNSRNVYALSTNVKNFHGIEDEVYLSLPVVLGANGVTHVVKQNLNQLEISQLHNSCKALLEAQTIYETWARRCDRFIFFTDSPMAPHIPHKYWPELHSRDHSWEKIRRIFNYVIEGIEEKFDWYLRADDDAYIILENLRRFLANHSPDKPHFMGYRWNFYMPHGFVDGGAYVLSRPAVEAFNQIMKKPELCPDHHRAEEDQEVCTTSCSFDTISSQSIFFHRFHHFHPTEQLIMYKDLFARKFAYYIPMKVRL</sequence>
<evidence type="ECO:0000256" key="2">
    <source>
        <dbReference type="ARBA" id="ARBA00004843"/>
    </source>
</evidence>
<dbReference type="Proteomes" id="UP000095283">
    <property type="component" value="Unplaced"/>
</dbReference>
<dbReference type="AlphaFoldDB" id="A0A1I7WVB8"/>
<evidence type="ECO:0000256" key="6">
    <source>
        <dbReference type="ARBA" id="ARBA00022679"/>
    </source>
</evidence>
<dbReference type="PRINTS" id="PR00086">
    <property type="entry name" value="LLDHDRGNASE"/>
</dbReference>
<evidence type="ECO:0000256" key="8">
    <source>
        <dbReference type="ARBA" id="ARBA00022968"/>
    </source>
</evidence>
<comment type="subcellular location">
    <subcellularLocation>
        <location evidence="1">Membrane</location>
        <topology evidence="1">Single-pass type II membrane protein</topology>
    </subcellularLocation>
</comment>
<evidence type="ECO:0000259" key="15">
    <source>
        <dbReference type="Pfam" id="PF00056"/>
    </source>
</evidence>
<comment type="pathway">
    <text evidence="2 14">Fermentation; pyruvate fermentation to lactate; (S)-lactate from pyruvate: step 1/1.</text>
</comment>
<keyword evidence="12" id="KW-0472">Membrane</keyword>
<comment type="catalytic activity">
    <reaction evidence="13 14">
        <text>(S)-lactate + NAD(+) = pyruvate + NADH + H(+)</text>
        <dbReference type="Rhea" id="RHEA:23444"/>
        <dbReference type="ChEBI" id="CHEBI:15361"/>
        <dbReference type="ChEBI" id="CHEBI:15378"/>
        <dbReference type="ChEBI" id="CHEBI:16651"/>
        <dbReference type="ChEBI" id="CHEBI:57540"/>
        <dbReference type="ChEBI" id="CHEBI:57945"/>
        <dbReference type="EC" id="1.1.1.27"/>
    </reaction>
</comment>
<keyword evidence="6" id="KW-0808">Transferase</keyword>
<dbReference type="SUPFAM" id="SSF51735">
    <property type="entry name" value="NAD(P)-binding Rossmann-fold domains"/>
    <property type="match status" value="1"/>
</dbReference>
<dbReference type="Gene3D" id="3.90.110.10">
    <property type="entry name" value="Lactate dehydrogenase/glycoside hydrolase, family 4, C-terminal"/>
    <property type="match status" value="1"/>
</dbReference>
<dbReference type="PROSITE" id="PS00064">
    <property type="entry name" value="L_LDH"/>
    <property type="match status" value="1"/>
</dbReference>
<evidence type="ECO:0000313" key="18">
    <source>
        <dbReference type="Proteomes" id="UP000095283"/>
    </source>
</evidence>
<keyword evidence="18" id="KW-1185">Reference proteome</keyword>
<dbReference type="GO" id="GO:0005737">
    <property type="term" value="C:cytoplasm"/>
    <property type="evidence" value="ECO:0007669"/>
    <property type="project" value="InterPro"/>
</dbReference>
<dbReference type="Gene3D" id="3.40.50.720">
    <property type="entry name" value="NAD(P)-binding Rossmann-like Domain"/>
    <property type="match status" value="1"/>
</dbReference>
<dbReference type="WBParaSite" id="Hba_09075">
    <property type="protein sequence ID" value="Hba_09075"/>
    <property type="gene ID" value="Hba_09075"/>
</dbReference>
<dbReference type="InterPro" id="IPR018177">
    <property type="entry name" value="L-lactate_DH_AS"/>
</dbReference>
<dbReference type="InterPro" id="IPR015955">
    <property type="entry name" value="Lactate_DH/Glyco_Ohase_4_C"/>
</dbReference>
<dbReference type="InterPro" id="IPR036291">
    <property type="entry name" value="NAD(P)-bd_dom_sf"/>
</dbReference>
<dbReference type="InterPro" id="IPR003378">
    <property type="entry name" value="Fringe-like_glycosylTrfase"/>
</dbReference>